<dbReference type="GO" id="GO:0071111">
    <property type="term" value="F:cyclic-guanylate-specific phosphodiesterase activity"/>
    <property type="evidence" value="ECO:0007669"/>
    <property type="project" value="InterPro"/>
</dbReference>
<evidence type="ECO:0000256" key="2">
    <source>
        <dbReference type="SAM" id="Phobius"/>
    </source>
</evidence>
<reference evidence="5 6" key="1">
    <citation type="submission" date="2019-03" db="EMBL/GenBank/DDBJ databases">
        <title>Genomic Encyclopedia of Type Strains, Phase IV (KMG-IV): sequencing the most valuable type-strain genomes for metagenomic binning, comparative biology and taxonomic classification.</title>
        <authorList>
            <person name="Goeker M."/>
        </authorList>
    </citation>
    <scope>NUCLEOTIDE SEQUENCE [LARGE SCALE GENOMIC DNA]</scope>
    <source>
        <strain evidence="5 6">DSM 24830</strain>
    </source>
</reference>
<keyword evidence="2" id="KW-0472">Membrane</keyword>
<dbReference type="InterPro" id="IPR043128">
    <property type="entry name" value="Rev_trsase/Diguanyl_cyclase"/>
</dbReference>
<dbReference type="PROSITE" id="PS50887">
    <property type="entry name" value="GGDEF"/>
    <property type="match status" value="1"/>
</dbReference>
<keyword evidence="2" id="KW-1133">Transmembrane helix</keyword>
<dbReference type="SUPFAM" id="SSF141868">
    <property type="entry name" value="EAL domain-like"/>
    <property type="match status" value="1"/>
</dbReference>
<proteinExistence type="predicted"/>
<dbReference type="SMART" id="SM00052">
    <property type="entry name" value="EAL"/>
    <property type="match status" value="1"/>
</dbReference>
<dbReference type="InterPro" id="IPR050706">
    <property type="entry name" value="Cyclic-di-GMP_PDE-like"/>
</dbReference>
<dbReference type="InterPro" id="IPR035919">
    <property type="entry name" value="EAL_sf"/>
</dbReference>
<feature type="domain" description="GGDEF" evidence="4">
    <location>
        <begin position="274"/>
        <end position="407"/>
    </location>
</feature>
<dbReference type="PROSITE" id="PS50883">
    <property type="entry name" value="EAL"/>
    <property type="match status" value="1"/>
</dbReference>
<dbReference type="CDD" id="cd01949">
    <property type="entry name" value="GGDEF"/>
    <property type="match status" value="1"/>
</dbReference>
<gene>
    <name evidence="5" type="ORF">EV695_2433</name>
</gene>
<dbReference type="Gene3D" id="3.20.20.450">
    <property type="entry name" value="EAL domain"/>
    <property type="match status" value="1"/>
</dbReference>
<dbReference type="Proteomes" id="UP000294887">
    <property type="component" value="Unassembled WGS sequence"/>
</dbReference>
<dbReference type="PANTHER" id="PTHR33121">
    <property type="entry name" value="CYCLIC DI-GMP PHOSPHODIESTERASE PDEF"/>
    <property type="match status" value="1"/>
</dbReference>
<name>A0A4R1ESF2_9GAMM</name>
<dbReference type="NCBIfam" id="TIGR00254">
    <property type="entry name" value="GGDEF"/>
    <property type="match status" value="1"/>
</dbReference>
<evidence type="ECO:0000259" key="4">
    <source>
        <dbReference type="PROSITE" id="PS50887"/>
    </source>
</evidence>
<accession>A0A4R1ESF2</accession>
<evidence type="ECO:0000313" key="5">
    <source>
        <dbReference type="EMBL" id="TCJ84476.1"/>
    </source>
</evidence>
<feature type="transmembrane region" description="Helical" evidence="2">
    <location>
        <begin position="209"/>
        <end position="232"/>
    </location>
</feature>
<sequence length="673" mass="76917">MCVTIYASSYDKILTINITLMHKLLSKRFKGILPLGFAMIISLMILTSLVAVSQIKQRADTILSSIQQHSINNKQLRNMSHAETSRSTILVSMVETNDSFLLDELFFDLNAQTTKFNAAREILMMQEMNSTLKEMLEQQRKLSLIYEPLLNEIYSLLLDKKKIPASDLIIQQILPRQKAVLDLFKDMADFQYDIETEANLESKNNNHQVLTNVIIFDITSIIISIFLTRFILRKQKEQDKKLAYLASTDILTELPNRSNLISNITHHITNNPVRPFAVIFFDIDYFKSINDNYGHEVGDEILKEFANKINWFIKPQDVLSRFGGDEFVLLLRSIRSEQEAIDLVTKLSNELDTAITINENEIFMSASIGASLYPQDGNDAKTLLTNADIAMYSAKQLGRNCFQFFSKQTSDRLEKEHAMCHALHSVLKNGNKDNQLCLQYQPLLNIKSGDTTECEALLRWKNHKGESIPADEFIPLAEKTNLIEKLNLFVIDEACKQQSIWQQSKNINMRININLSGNKIIFSKLLKRFIENVNHYNLNPNLFGIELTERTIHEVSKDTIKDLEQMREKGVKISIDDFGTGYSSLSYLKKLPITTLKIDKEFIVGLPDDKADHALVKAIITLGHSLNLDVVAEGVETYEQFAFLKKYSCDIAQGFYYHRPLPGNKISYLQLAA</sequence>
<dbReference type="CDD" id="cd01948">
    <property type="entry name" value="EAL"/>
    <property type="match status" value="1"/>
</dbReference>
<protein>
    <submittedName>
        <fullName evidence="5">Diguanylate cyclase (GGDEF)-like protein</fullName>
    </submittedName>
</protein>
<dbReference type="InterPro" id="IPR001633">
    <property type="entry name" value="EAL_dom"/>
</dbReference>
<dbReference type="InterPro" id="IPR029787">
    <property type="entry name" value="Nucleotide_cyclase"/>
</dbReference>
<dbReference type="FunFam" id="3.30.70.270:FF:000001">
    <property type="entry name" value="Diguanylate cyclase domain protein"/>
    <property type="match status" value="1"/>
</dbReference>
<evidence type="ECO:0000313" key="6">
    <source>
        <dbReference type="Proteomes" id="UP000294887"/>
    </source>
</evidence>
<dbReference type="InterPro" id="IPR000160">
    <property type="entry name" value="GGDEF_dom"/>
</dbReference>
<dbReference type="AlphaFoldDB" id="A0A4R1ESF2"/>
<comment type="caution">
    <text evidence="5">The sequence shown here is derived from an EMBL/GenBank/DDBJ whole genome shotgun (WGS) entry which is preliminary data.</text>
</comment>
<dbReference type="EMBL" id="SMFQ01000004">
    <property type="protein sequence ID" value="TCJ84476.1"/>
    <property type="molecule type" value="Genomic_DNA"/>
</dbReference>
<dbReference type="PANTHER" id="PTHR33121:SF71">
    <property type="entry name" value="OXYGEN SENSOR PROTEIN DOSP"/>
    <property type="match status" value="1"/>
</dbReference>
<keyword evidence="6" id="KW-1185">Reference proteome</keyword>
<dbReference type="Pfam" id="PF00563">
    <property type="entry name" value="EAL"/>
    <property type="match status" value="1"/>
</dbReference>
<organism evidence="5 6">
    <name type="scientific">Cocleimonas flava</name>
    <dbReference type="NCBI Taxonomy" id="634765"/>
    <lineage>
        <taxon>Bacteria</taxon>
        <taxon>Pseudomonadati</taxon>
        <taxon>Pseudomonadota</taxon>
        <taxon>Gammaproteobacteria</taxon>
        <taxon>Thiotrichales</taxon>
        <taxon>Thiotrichaceae</taxon>
        <taxon>Cocleimonas</taxon>
    </lineage>
</organism>
<dbReference type="SMART" id="SM00267">
    <property type="entry name" value="GGDEF"/>
    <property type="match status" value="1"/>
</dbReference>
<evidence type="ECO:0000256" key="1">
    <source>
        <dbReference type="ARBA" id="ARBA00001946"/>
    </source>
</evidence>
<dbReference type="Gene3D" id="3.30.70.270">
    <property type="match status" value="1"/>
</dbReference>
<comment type="cofactor">
    <cofactor evidence="1">
        <name>Mg(2+)</name>
        <dbReference type="ChEBI" id="CHEBI:18420"/>
    </cofactor>
</comment>
<feature type="transmembrane region" description="Helical" evidence="2">
    <location>
        <begin position="31"/>
        <end position="52"/>
    </location>
</feature>
<feature type="domain" description="EAL" evidence="3">
    <location>
        <begin position="416"/>
        <end position="673"/>
    </location>
</feature>
<keyword evidence="2" id="KW-0812">Transmembrane</keyword>
<dbReference type="SUPFAM" id="SSF55073">
    <property type="entry name" value="Nucleotide cyclase"/>
    <property type="match status" value="1"/>
</dbReference>
<dbReference type="Pfam" id="PF00990">
    <property type="entry name" value="GGDEF"/>
    <property type="match status" value="1"/>
</dbReference>
<evidence type="ECO:0000259" key="3">
    <source>
        <dbReference type="PROSITE" id="PS50883"/>
    </source>
</evidence>